<keyword evidence="4" id="KW-1185">Reference proteome</keyword>
<accession>A0A9W6JES5</accession>
<dbReference type="Pfam" id="PF03779">
    <property type="entry name" value="SPW"/>
    <property type="match status" value="1"/>
</dbReference>
<reference evidence="3" key="1">
    <citation type="journal article" date="2014" name="Int. J. Syst. Evol. Microbiol.">
        <title>Complete genome sequence of Corynebacterium casei LMG S-19264T (=DSM 44701T), isolated from a smear-ripened cheese.</title>
        <authorList>
            <consortium name="US DOE Joint Genome Institute (JGI-PGF)"/>
            <person name="Walter F."/>
            <person name="Albersmeier A."/>
            <person name="Kalinowski J."/>
            <person name="Ruckert C."/>
        </authorList>
    </citation>
    <scope>NUCLEOTIDE SEQUENCE</scope>
    <source>
        <strain evidence="3">VKM B-2484</strain>
    </source>
</reference>
<dbReference type="Proteomes" id="UP001143370">
    <property type="component" value="Unassembled WGS sequence"/>
</dbReference>
<feature type="transmembrane region" description="Helical" evidence="1">
    <location>
        <begin position="68"/>
        <end position="86"/>
    </location>
</feature>
<feature type="transmembrane region" description="Helical" evidence="1">
    <location>
        <begin position="92"/>
        <end position="112"/>
    </location>
</feature>
<evidence type="ECO:0000313" key="3">
    <source>
        <dbReference type="EMBL" id="GLK74480.1"/>
    </source>
</evidence>
<evidence type="ECO:0000256" key="1">
    <source>
        <dbReference type="SAM" id="Phobius"/>
    </source>
</evidence>
<protein>
    <recommendedName>
        <fullName evidence="2">SPW repeat-containing integral membrane domain-containing protein</fullName>
    </recommendedName>
</protein>
<sequence length="121" mass="12524">MLKSLSVDTPKAFDVVTIIAGLGLALAPWYLGFTTETAAAWNAWIVGAAVTLIAVAALFAFHQVEEWANAALGLWAIVAPWALGFSALSVAVAAHVIAGLVVAAVAAARLWFTTGRPYSTA</sequence>
<gene>
    <name evidence="3" type="ORF">GCM10017643_45980</name>
</gene>
<keyword evidence="1" id="KW-0472">Membrane</keyword>
<dbReference type="InterPro" id="IPR005530">
    <property type="entry name" value="SPW"/>
</dbReference>
<dbReference type="RefSeq" id="WP_213369902.1">
    <property type="nucleotide sequence ID" value="NZ_BSFJ01000043.1"/>
</dbReference>
<keyword evidence="1" id="KW-0812">Transmembrane</keyword>
<proteinExistence type="predicted"/>
<comment type="caution">
    <text evidence="3">The sequence shown here is derived from an EMBL/GenBank/DDBJ whole genome shotgun (WGS) entry which is preliminary data.</text>
</comment>
<feature type="domain" description="SPW repeat-containing integral membrane" evidence="2">
    <location>
        <begin position="14"/>
        <end position="107"/>
    </location>
</feature>
<dbReference type="AlphaFoldDB" id="A0A9W6JES5"/>
<organism evidence="3 4">
    <name type="scientific">Ancylobacter dichloromethanicus</name>
    <dbReference type="NCBI Taxonomy" id="518825"/>
    <lineage>
        <taxon>Bacteria</taxon>
        <taxon>Pseudomonadati</taxon>
        <taxon>Pseudomonadota</taxon>
        <taxon>Alphaproteobacteria</taxon>
        <taxon>Hyphomicrobiales</taxon>
        <taxon>Xanthobacteraceae</taxon>
        <taxon>Ancylobacter</taxon>
    </lineage>
</organism>
<name>A0A9W6JES5_9HYPH</name>
<evidence type="ECO:0000259" key="2">
    <source>
        <dbReference type="Pfam" id="PF03779"/>
    </source>
</evidence>
<feature type="transmembrane region" description="Helical" evidence="1">
    <location>
        <begin position="43"/>
        <end position="61"/>
    </location>
</feature>
<evidence type="ECO:0000313" key="4">
    <source>
        <dbReference type="Proteomes" id="UP001143370"/>
    </source>
</evidence>
<keyword evidence="1" id="KW-1133">Transmembrane helix</keyword>
<dbReference type="EMBL" id="BSFJ01000043">
    <property type="protein sequence ID" value="GLK74480.1"/>
    <property type="molecule type" value="Genomic_DNA"/>
</dbReference>
<feature type="transmembrane region" description="Helical" evidence="1">
    <location>
        <begin position="12"/>
        <end position="31"/>
    </location>
</feature>
<reference evidence="3" key="2">
    <citation type="submission" date="2023-01" db="EMBL/GenBank/DDBJ databases">
        <authorList>
            <person name="Sun Q."/>
            <person name="Evtushenko L."/>
        </authorList>
    </citation>
    <scope>NUCLEOTIDE SEQUENCE</scope>
    <source>
        <strain evidence="3">VKM B-2484</strain>
    </source>
</reference>